<dbReference type="RefSeq" id="WP_123819354.1">
    <property type="nucleotide sequence ID" value="NZ_RKQG01000001.1"/>
</dbReference>
<dbReference type="InterPro" id="IPR011990">
    <property type="entry name" value="TPR-like_helical_dom_sf"/>
</dbReference>
<evidence type="ECO:0000256" key="5">
    <source>
        <dbReference type="ARBA" id="ARBA00023163"/>
    </source>
</evidence>
<sequence>MRIDVLGSVRARRADGTPVELGGPRHREVLARLVAADGRMVPTATLVDDLWAEDPPPRAVGALRTFVGALRRALEPDRPPRTPPRLLVTEGPGYALRPPRADVDAHRFEDALARARHDPAAAPDLTAALADWRGPAYADLPDRPWARRERDRLEELRLDGIELRARLLLDTPPDAGQEARRSSLAAELGAHVDEHPWREAAWALLARALHRSGRQADALAALRRARTLLGERLGLDPGAELQRLEADILTGTAPHGQPPAAWSLPGGRLGPRTTVDLARTLSLAGGDALLHARRDRLAAVRAAERTGDPLLTARVIAAYDVPALWSRADDAAQSRAVVEAAERTLAALGPDAPDPLTARLLATVAVESRTADQTPDRLRRAGRAARRAETLARQLGDPALLAFALNGVFLQSFDRPGLAPERDRTGAEILDLATRHDLPHFAVLGRLVRLQSASALGDLETAAEHARAAERLAATTEAPLVGVLTTWFRARAAAEHSTRPGGPTAAEAAARYRHADTALRTAGMPGLRRGLLPLALLGLRLLHERPAPVDPRLDWGPHLPWARPHLLLAQGRRTEAAEALTALPDPPPDHLQEALWCLTAHAAARLADPATATRAAEALHPARTEHAGAASGLLTLGPVARYLAEARSCAGS</sequence>
<dbReference type="InterPro" id="IPR016032">
    <property type="entry name" value="Sig_transdc_resp-reg_C-effctor"/>
</dbReference>
<dbReference type="SMART" id="SM01043">
    <property type="entry name" value="BTAD"/>
    <property type="match status" value="1"/>
</dbReference>
<dbReference type="AlphaFoldDB" id="A0A3N4RYW5"/>
<accession>A0A3N4RYW5</accession>
<dbReference type="EMBL" id="RKQG01000001">
    <property type="protein sequence ID" value="RPE36271.1"/>
    <property type="molecule type" value="Genomic_DNA"/>
</dbReference>
<feature type="domain" description="OmpR/PhoB-type" evidence="8">
    <location>
        <begin position="1"/>
        <end position="98"/>
    </location>
</feature>
<keyword evidence="3" id="KW-0805">Transcription regulation</keyword>
<comment type="caution">
    <text evidence="9">The sequence shown here is derived from an EMBL/GenBank/DDBJ whole genome shotgun (WGS) entry which is preliminary data.</text>
</comment>
<dbReference type="Proteomes" id="UP000266906">
    <property type="component" value="Unassembled WGS sequence"/>
</dbReference>
<feature type="DNA-binding region" description="OmpR/PhoB-type" evidence="6">
    <location>
        <begin position="1"/>
        <end position="98"/>
    </location>
</feature>
<organism evidence="9 10">
    <name type="scientific">Kitasatospora cineracea</name>
    <dbReference type="NCBI Taxonomy" id="88074"/>
    <lineage>
        <taxon>Bacteria</taxon>
        <taxon>Bacillati</taxon>
        <taxon>Actinomycetota</taxon>
        <taxon>Actinomycetes</taxon>
        <taxon>Kitasatosporales</taxon>
        <taxon>Streptomycetaceae</taxon>
        <taxon>Kitasatospora</taxon>
    </lineage>
</organism>
<protein>
    <submittedName>
        <fullName evidence="9">DNA-binding SARP family transcriptional activator</fullName>
    </submittedName>
</protein>
<dbReference type="PANTHER" id="PTHR35807:SF1">
    <property type="entry name" value="TRANSCRIPTIONAL REGULATOR REDD"/>
    <property type="match status" value="1"/>
</dbReference>
<dbReference type="GO" id="GO:0003677">
    <property type="term" value="F:DNA binding"/>
    <property type="evidence" value="ECO:0007669"/>
    <property type="project" value="UniProtKB-UniRule"/>
</dbReference>
<dbReference type="InterPro" id="IPR001867">
    <property type="entry name" value="OmpR/PhoB-type_DNA-bd"/>
</dbReference>
<dbReference type="Gene3D" id="1.10.10.10">
    <property type="entry name" value="Winged helix-like DNA-binding domain superfamily/Winged helix DNA-binding domain"/>
    <property type="match status" value="1"/>
</dbReference>
<dbReference type="PANTHER" id="PTHR35807">
    <property type="entry name" value="TRANSCRIPTIONAL REGULATOR REDD-RELATED"/>
    <property type="match status" value="1"/>
</dbReference>
<keyword evidence="5" id="KW-0804">Transcription</keyword>
<dbReference type="CDD" id="cd15831">
    <property type="entry name" value="BTAD"/>
    <property type="match status" value="1"/>
</dbReference>
<evidence type="ECO:0000256" key="2">
    <source>
        <dbReference type="ARBA" id="ARBA00023012"/>
    </source>
</evidence>
<dbReference type="SUPFAM" id="SSF48452">
    <property type="entry name" value="TPR-like"/>
    <property type="match status" value="1"/>
</dbReference>
<dbReference type="InterPro" id="IPR051677">
    <property type="entry name" value="AfsR-DnrI-RedD_regulator"/>
</dbReference>
<keyword evidence="10" id="KW-1185">Reference proteome</keyword>
<keyword evidence="2" id="KW-0902">Two-component regulatory system</keyword>
<evidence type="ECO:0000256" key="4">
    <source>
        <dbReference type="ARBA" id="ARBA00023125"/>
    </source>
</evidence>
<reference evidence="9 10" key="1">
    <citation type="submission" date="2018-11" db="EMBL/GenBank/DDBJ databases">
        <title>Sequencing the genomes of 1000 actinobacteria strains.</title>
        <authorList>
            <person name="Klenk H.-P."/>
        </authorList>
    </citation>
    <scope>NUCLEOTIDE SEQUENCE [LARGE SCALE GENOMIC DNA]</scope>
    <source>
        <strain evidence="9 10">DSM 44781</strain>
    </source>
</reference>
<comment type="similarity">
    <text evidence="1">Belongs to the AfsR/DnrI/RedD regulatory family.</text>
</comment>
<dbReference type="InterPro" id="IPR036388">
    <property type="entry name" value="WH-like_DNA-bd_sf"/>
</dbReference>
<evidence type="ECO:0000313" key="10">
    <source>
        <dbReference type="Proteomes" id="UP000266906"/>
    </source>
</evidence>
<dbReference type="SUPFAM" id="SSF46894">
    <property type="entry name" value="C-terminal effector domain of the bipartite response regulators"/>
    <property type="match status" value="1"/>
</dbReference>
<evidence type="ECO:0000256" key="6">
    <source>
        <dbReference type="PROSITE-ProRule" id="PRU01091"/>
    </source>
</evidence>
<feature type="region of interest" description="Disordered" evidence="7">
    <location>
        <begin position="74"/>
        <end position="94"/>
    </location>
</feature>
<dbReference type="GO" id="GO:0006355">
    <property type="term" value="P:regulation of DNA-templated transcription"/>
    <property type="evidence" value="ECO:0007669"/>
    <property type="project" value="InterPro"/>
</dbReference>
<dbReference type="SMART" id="SM00862">
    <property type="entry name" value="Trans_reg_C"/>
    <property type="match status" value="1"/>
</dbReference>
<evidence type="ECO:0000256" key="1">
    <source>
        <dbReference type="ARBA" id="ARBA00005820"/>
    </source>
</evidence>
<evidence type="ECO:0000313" key="9">
    <source>
        <dbReference type="EMBL" id="RPE36271.1"/>
    </source>
</evidence>
<evidence type="ECO:0000256" key="3">
    <source>
        <dbReference type="ARBA" id="ARBA00023015"/>
    </source>
</evidence>
<dbReference type="Gene3D" id="1.25.40.10">
    <property type="entry name" value="Tetratricopeptide repeat domain"/>
    <property type="match status" value="1"/>
</dbReference>
<gene>
    <name evidence="9" type="ORF">EDD38_4640</name>
</gene>
<name>A0A3N4RYW5_9ACTN</name>
<dbReference type="InterPro" id="IPR005158">
    <property type="entry name" value="BTAD"/>
</dbReference>
<keyword evidence="4 6" id="KW-0238">DNA-binding</keyword>
<dbReference type="PROSITE" id="PS51755">
    <property type="entry name" value="OMPR_PHOB"/>
    <property type="match status" value="1"/>
</dbReference>
<evidence type="ECO:0000256" key="7">
    <source>
        <dbReference type="SAM" id="MobiDB-lite"/>
    </source>
</evidence>
<proteinExistence type="inferred from homology"/>
<dbReference type="Pfam" id="PF00486">
    <property type="entry name" value="Trans_reg_C"/>
    <property type="match status" value="1"/>
</dbReference>
<dbReference type="Pfam" id="PF03704">
    <property type="entry name" value="BTAD"/>
    <property type="match status" value="1"/>
</dbReference>
<evidence type="ECO:0000259" key="8">
    <source>
        <dbReference type="PROSITE" id="PS51755"/>
    </source>
</evidence>
<dbReference type="GO" id="GO:0000160">
    <property type="term" value="P:phosphorelay signal transduction system"/>
    <property type="evidence" value="ECO:0007669"/>
    <property type="project" value="UniProtKB-KW"/>
</dbReference>